<feature type="domain" description="F5/8 type C" evidence="1">
    <location>
        <begin position="322"/>
        <end position="484"/>
    </location>
</feature>
<dbReference type="Proteomes" id="UP000078454">
    <property type="component" value="Unassembled WGS sequence"/>
</dbReference>
<evidence type="ECO:0000313" key="2">
    <source>
        <dbReference type="EMBL" id="OAS16709.1"/>
    </source>
</evidence>
<evidence type="ECO:0000259" key="1">
    <source>
        <dbReference type="PROSITE" id="PS50022"/>
    </source>
</evidence>
<dbReference type="PROSITE" id="PS50022">
    <property type="entry name" value="FA58C_3"/>
    <property type="match status" value="1"/>
</dbReference>
<reference evidence="2 3" key="1">
    <citation type="submission" date="2016-05" db="EMBL/GenBank/DDBJ databases">
        <title>Paenibacillus sp. 1ZS3-15 nov., isolated from the rhizosphere soil.</title>
        <authorList>
            <person name="Zhang X.X."/>
            <person name="Zhang J."/>
        </authorList>
    </citation>
    <scope>NUCLEOTIDE SEQUENCE [LARGE SCALE GENOMIC DNA]</scope>
    <source>
        <strain evidence="2 3">1ZS3-15</strain>
    </source>
</reference>
<dbReference type="Gene3D" id="2.60.120.260">
    <property type="entry name" value="Galactose-binding domain-like"/>
    <property type="match status" value="1"/>
</dbReference>
<comment type="caution">
    <text evidence="2">The sequence shown here is derived from an EMBL/GenBank/DDBJ whole genome shotgun (WGS) entry which is preliminary data.</text>
</comment>
<proteinExistence type="predicted"/>
<dbReference type="InterPro" id="IPR008979">
    <property type="entry name" value="Galactose-bd-like_sf"/>
</dbReference>
<sequence>MVNTLKTYPGQVILIVCLVFGLLFKLPHSSNAIVVPQIMAVESTTPDGSYKDGTTIMISVKFNGAVTVEGSPSIALNSGGTAQYSSGSGTDTLLFTYMPQLGENSTDLDWSVENALALNNGSIMDSSNASPAILTTTLPALGAIKNIVIDTIAPEKPVITLSTTTPTHEVTVSISYPPDTVTTEYQLWGDNRSTYAGPFNLTSNRTISAYAVDTAGNSSEAVVGIVNIDTTPPSVQAKIKGNVQATYSNVVKLEMTGQSTDVIHMQFSDGNDIWSEWEPYDSFKVYTLPTGAGLKTLYVRVKDAAGNLSEAYPVSITVLSSNEGMNLALYSSMTGYPQVTASYTCCGHGEDDGQRTVNGLFDYSDSAHDRWTNYGGNASDYLIYDLGESKIFNQIKLYLFDDGGGVRLPSSYDVHYWVNNEWVSLPNQDKTPDVPTAVSNKDGAAKGNTLNTVDFDPISTNQIKVTMHNGSASTGFVELEIYNHITATDTQAAGSVQAAIESLPTEPNMGLSDAGAVQAARASYDALTVSQRTLVTNVNKLIVLENKLLLLLQVAAADQTAAAPVIAAIDNLPNPDVVRLSDSEAIQAARAAFEALTESQKALVTGIDHLIQAEITLHEQEGMLTDLSVESAFSNRAGNEVTLKVASPLDMEYALAADLFHIHANGEEIIVSEAWFDFSDSSYRTIKLMLSTPIQASATTVAVDIGRGALRTHLPTLNNLISDRQIITFKSVDVIVDDQITIEDVAAIASRSEWHMDVNRDGVFNRDDVKILLSQIQGIIEPITYTD</sequence>
<dbReference type="OrthoDB" id="9761789at2"/>
<accession>A0A198A5F4</accession>
<evidence type="ECO:0000313" key="3">
    <source>
        <dbReference type="Proteomes" id="UP000078454"/>
    </source>
</evidence>
<dbReference type="SUPFAM" id="SSF49785">
    <property type="entry name" value="Galactose-binding domain-like"/>
    <property type="match status" value="1"/>
</dbReference>
<organism evidence="2 3">
    <name type="scientific">Paenibacillus oryzisoli</name>
    <dbReference type="NCBI Taxonomy" id="1850517"/>
    <lineage>
        <taxon>Bacteria</taxon>
        <taxon>Bacillati</taxon>
        <taxon>Bacillota</taxon>
        <taxon>Bacilli</taxon>
        <taxon>Bacillales</taxon>
        <taxon>Paenibacillaceae</taxon>
        <taxon>Paenibacillus</taxon>
    </lineage>
</organism>
<dbReference type="EMBL" id="LYPB01000074">
    <property type="protein sequence ID" value="OAS16709.1"/>
    <property type="molecule type" value="Genomic_DNA"/>
</dbReference>
<keyword evidence="3" id="KW-1185">Reference proteome</keyword>
<gene>
    <name evidence="2" type="ORF">A8708_07530</name>
</gene>
<protein>
    <recommendedName>
        <fullName evidence="1">F5/8 type C domain-containing protein</fullName>
    </recommendedName>
</protein>
<name>A0A198A5F4_9BACL</name>
<dbReference type="STRING" id="1850517.A8708_07530"/>
<dbReference type="AlphaFoldDB" id="A0A198A5F4"/>
<dbReference type="Pfam" id="PF00754">
    <property type="entry name" value="F5_F8_type_C"/>
    <property type="match status" value="1"/>
</dbReference>
<dbReference type="InterPro" id="IPR000421">
    <property type="entry name" value="FA58C"/>
</dbReference>